<dbReference type="InterPro" id="IPR004358">
    <property type="entry name" value="Sig_transdc_His_kin-like_C"/>
</dbReference>
<evidence type="ECO:0000256" key="5">
    <source>
        <dbReference type="ARBA" id="ARBA00022777"/>
    </source>
</evidence>
<keyword evidence="7" id="KW-1133">Transmembrane helix</keyword>
<dbReference type="Pfam" id="PF00512">
    <property type="entry name" value="HisKA"/>
    <property type="match status" value="1"/>
</dbReference>
<evidence type="ECO:0000313" key="10">
    <source>
        <dbReference type="Proteomes" id="UP000661715"/>
    </source>
</evidence>
<dbReference type="RefSeq" id="WP_188219723.1">
    <property type="nucleotide sequence ID" value="NZ_NASZ01000003.1"/>
</dbReference>
<keyword evidence="3" id="KW-0597">Phosphoprotein</keyword>
<evidence type="ECO:0000256" key="7">
    <source>
        <dbReference type="SAM" id="Phobius"/>
    </source>
</evidence>
<evidence type="ECO:0000256" key="2">
    <source>
        <dbReference type="ARBA" id="ARBA00012438"/>
    </source>
</evidence>
<evidence type="ECO:0000259" key="8">
    <source>
        <dbReference type="PROSITE" id="PS50109"/>
    </source>
</evidence>
<gene>
    <name evidence="9" type="ORF">B6A10_03450</name>
</gene>
<dbReference type="InterPro" id="IPR003594">
    <property type="entry name" value="HATPase_dom"/>
</dbReference>
<dbReference type="InterPro" id="IPR036890">
    <property type="entry name" value="HATPase_C_sf"/>
</dbReference>
<keyword evidence="10" id="KW-1185">Reference proteome</keyword>
<feature type="transmembrane region" description="Helical" evidence="7">
    <location>
        <begin position="207"/>
        <end position="230"/>
    </location>
</feature>
<dbReference type="CDD" id="cd00082">
    <property type="entry name" value="HisKA"/>
    <property type="match status" value="1"/>
</dbReference>
<sequence>MLNNTLLKKIKLGNVFIPLLIVTLSCTLLIISNYFTIKILSASRAYINGESHYSKGQNNATRHLTTYLFTKDVTEWKSFNRELNVPYGDQIARMGLLKNAPIETVEAGLRAGRNNPKDFDDLIWLFKNFKSVSFFEKAIKEWKKGDLLIEELNLLGQEVHQKTTTNNLSSTDQQDILKKISRLSIKINQHERAFSEKLSSGSRAIKSLLLIINIFFSLIIIGSVSIYYLVIVNRLKRSKTETEETNKNLTIVNTELDKFVYSASHDLRSPISSLKGLIEIMNTENNITQLRAYLALMNQNLDKQDQFIKDIINYSRNKKAKMTITNVSLVQIIEDAISLNQYRQETQQIKINKTLHIDNILSDELKLKTIINNLLTNAIKYSDNGKENRYITINTYEDHQSNKIVISDNGIGIKPEYQQKIFDMFFVTNNNNKGTGLGLYLVKDAIKALNGTIEISSKIDIGTKFTINLPKKYDSLIL</sequence>
<feature type="domain" description="Histidine kinase" evidence="8">
    <location>
        <begin position="262"/>
        <end position="473"/>
    </location>
</feature>
<dbReference type="SUPFAM" id="SSF47384">
    <property type="entry name" value="Homodimeric domain of signal transducing histidine kinase"/>
    <property type="match status" value="1"/>
</dbReference>
<evidence type="ECO:0000256" key="4">
    <source>
        <dbReference type="ARBA" id="ARBA00022679"/>
    </source>
</evidence>
<keyword evidence="6" id="KW-0902">Two-component regulatory system</keyword>
<name>A0ABR7UNQ9_9FLAO</name>
<dbReference type="PANTHER" id="PTHR43711:SF26">
    <property type="entry name" value="SENSOR HISTIDINE KINASE RCSC"/>
    <property type="match status" value="1"/>
</dbReference>
<dbReference type="SMART" id="SM00387">
    <property type="entry name" value="HATPase_c"/>
    <property type="match status" value="1"/>
</dbReference>
<evidence type="ECO:0000313" key="9">
    <source>
        <dbReference type="EMBL" id="MBD0724227.1"/>
    </source>
</evidence>
<organism evidence="9 10">
    <name type="scientific">Flavobacterium pokkalii</name>
    <dbReference type="NCBI Taxonomy" id="1940408"/>
    <lineage>
        <taxon>Bacteria</taxon>
        <taxon>Pseudomonadati</taxon>
        <taxon>Bacteroidota</taxon>
        <taxon>Flavobacteriia</taxon>
        <taxon>Flavobacteriales</taxon>
        <taxon>Flavobacteriaceae</taxon>
        <taxon>Flavobacterium</taxon>
    </lineage>
</organism>
<dbReference type="SUPFAM" id="SSF55874">
    <property type="entry name" value="ATPase domain of HSP90 chaperone/DNA topoisomerase II/histidine kinase"/>
    <property type="match status" value="1"/>
</dbReference>
<feature type="transmembrane region" description="Helical" evidence="7">
    <location>
        <begin position="15"/>
        <end position="35"/>
    </location>
</feature>
<dbReference type="EC" id="2.7.13.3" evidence="2"/>
<dbReference type="InterPro" id="IPR036097">
    <property type="entry name" value="HisK_dim/P_sf"/>
</dbReference>
<dbReference type="InterPro" id="IPR003661">
    <property type="entry name" value="HisK_dim/P_dom"/>
</dbReference>
<dbReference type="PANTHER" id="PTHR43711">
    <property type="entry name" value="TWO-COMPONENT HISTIDINE KINASE"/>
    <property type="match status" value="1"/>
</dbReference>
<proteinExistence type="predicted"/>
<protein>
    <recommendedName>
        <fullName evidence="2">histidine kinase</fullName>
        <ecNumber evidence="2">2.7.13.3</ecNumber>
    </recommendedName>
</protein>
<keyword evidence="7" id="KW-0472">Membrane</keyword>
<dbReference type="SMART" id="SM00388">
    <property type="entry name" value="HisKA"/>
    <property type="match status" value="1"/>
</dbReference>
<keyword evidence="4" id="KW-0808">Transferase</keyword>
<evidence type="ECO:0000256" key="1">
    <source>
        <dbReference type="ARBA" id="ARBA00000085"/>
    </source>
</evidence>
<keyword evidence="7" id="KW-0812">Transmembrane</keyword>
<dbReference type="InterPro" id="IPR050736">
    <property type="entry name" value="Sensor_HK_Regulatory"/>
</dbReference>
<keyword evidence="5 9" id="KW-0418">Kinase</keyword>
<dbReference type="EMBL" id="NASZ01000003">
    <property type="protein sequence ID" value="MBD0724227.1"/>
    <property type="molecule type" value="Genomic_DNA"/>
</dbReference>
<dbReference type="Proteomes" id="UP000661715">
    <property type="component" value="Unassembled WGS sequence"/>
</dbReference>
<dbReference type="Gene3D" id="3.30.565.10">
    <property type="entry name" value="Histidine kinase-like ATPase, C-terminal domain"/>
    <property type="match status" value="1"/>
</dbReference>
<accession>A0ABR7UNQ9</accession>
<dbReference type="PROSITE" id="PS50109">
    <property type="entry name" value="HIS_KIN"/>
    <property type="match status" value="1"/>
</dbReference>
<dbReference type="InterPro" id="IPR005467">
    <property type="entry name" value="His_kinase_dom"/>
</dbReference>
<dbReference type="PRINTS" id="PR00344">
    <property type="entry name" value="BCTRLSENSOR"/>
</dbReference>
<comment type="catalytic activity">
    <reaction evidence="1">
        <text>ATP + protein L-histidine = ADP + protein N-phospho-L-histidine.</text>
        <dbReference type="EC" id="2.7.13.3"/>
    </reaction>
</comment>
<evidence type="ECO:0000256" key="6">
    <source>
        <dbReference type="ARBA" id="ARBA00023012"/>
    </source>
</evidence>
<dbReference type="Gene3D" id="1.10.287.130">
    <property type="match status" value="1"/>
</dbReference>
<dbReference type="Pfam" id="PF02518">
    <property type="entry name" value="HATPase_c"/>
    <property type="match status" value="1"/>
</dbReference>
<dbReference type="GO" id="GO:0016301">
    <property type="term" value="F:kinase activity"/>
    <property type="evidence" value="ECO:0007669"/>
    <property type="project" value="UniProtKB-KW"/>
</dbReference>
<evidence type="ECO:0000256" key="3">
    <source>
        <dbReference type="ARBA" id="ARBA00022553"/>
    </source>
</evidence>
<comment type="caution">
    <text evidence="9">The sequence shown here is derived from an EMBL/GenBank/DDBJ whole genome shotgun (WGS) entry which is preliminary data.</text>
</comment>
<reference evidence="9 10" key="1">
    <citation type="journal article" date="2020" name="Microbiol. Res.">
        <title>Flavobacterium pokkalii sp. nov., a novel plant growth promoting native rhizobacteria isolated from pokkali rice grown in coastal saline affected agricultural regions of southern India, Kerala.</title>
        <authorList>
            <person name="Menon R.R."/>
            <person name="Kumari S."/>
            <person name="Viver T."/>
            <person name="Rameshkumar N."/>
        </authorList>
    </citation>
    <scope>NUCLEOTIDE SEQUENCE [LARGE SCALE GENOMIC DNA]</scope>
    <source>
        <strain evidence="9 10">L1I52</strain>
    </source>
</reference>